<comment type="caution">
    <text evidence="2">The sequence shown here is derived from an EMBL/GenBank/DDBJ whole genome shotgun (WGS) entry which is preliminary data.</text>
</comment>
<dbReference type="InterPro" id="IPR028098">
    <property type="entry name" value="Glyco_trans_4-like_N"/>
</dbReference>
<sequence>MKRLLIVSPHFPPVNAPDMQRVRMSLPHFVKAGWEVTVLTADDREPQAPLEPALLQTVPDSVRVIRVPCLSRRWTRFFGLNNLAWRMLPFLATAGIRLIRTWRPSVIYFSTTQFTTMPLGRLWRRSYGLPYVIDLQDPWVNDYYRQPGAPPPPGGWKYRFADASARLLEGWTLRRSAHVISVSARYLDDLARRYPWWTPDRGSVLTFGAPDEDFALLRARPDATRALLPAGKRSLRIAYAGRLGPDMLPTLEVLFAAVARCRDATRPVELYFFGTSYAGADRAESTGTACAQRHGIADLVHEQPARIGYLDSLRLLIDTDVALVLGSEDQGYSPSKIYPTLLAGRPTMAIAPTGSVLAGAVEELGGAALVTYRPQPTADDQAVAALTSLLQHCIAGRPLPAPPLDRARLEVRHSAAAVARRQLEIFSRVIGCSD</sequence>
<feature type="domain" description="Glycosyltransferase subfamily 4-like N-terminal" evidence="1">
    <location>
        <begin position="22"/>
        <end position="194"/>
    </location>
</feature>
<evidence type="ECO:0000313" key="3">
    <source>
        <dbReference type="Proteomes" id="UP000290218"/>
    </source>
</evidence>
<dbReference type="EMBL" id="SDHX01000001">
    <property type="protein sequence ID" value="RXK56525.1"/>
    <property type="molecule type" value="Genomic_DNA"/>
</dbReference>
<evidence type="ECO:0000313" key="2">
    <source>
        <dbReference type="EMBL" id="RXK56525.1"/>
    </source>
</evidence>
<keyword evidence="3" id="KW-1185">Reference proteome</keyword>
<dbReference type="SUPFAM" id="SSF53756">
    <property type="entry name" value="UDP-Glycosyltransferase/glycogen phosphorylase"/>
    <property type="match status" value="1"/>
</dbReference>
<dbReference type="Pfam" id="PF13579">
    <property type="entry name" value="Glyco_trans_4_4"/>
    <property type="match status" value="1"/>
</dbReference>
<dbReference type="GO" id="GO:0016757">
    <property type="term" value="F:glycosyltransferase activity"/>
    <property type="evidence" value="ECO:0007669"/>
    <property type="project" value="TreeGrafter"/>
</dbReference>
<dbReference type="OrthoDB" id="185319at2"/>
<protein>
    <recommendedName>
        <fullName evidence="1">Glycosyltransferase subfamily 4-like N-terminal domain-containing protein</fullName>
    </recommendedName>
</protein>
<dbReference type="AlphaFoldDB" id="A0A4Q1CBP5"/>
<gene>
    <name evidence="2" type="ORF">ESB00_11850</name>
</gene>
<accession>A0A4Q1CBP5</accession>
<reference evidence="2 3" key="1">
    <citation type="submission" date="2019-01" db="EMBL/GenBank/DDBJ databases">
        <title>Lacunisphaera sp. strain TWA-58.</title>
        <authorList>
            <person name="Chen W.-M."/>
        </authorList>
    </citation>
    <scope>NUCLEOTIDE SEQUENCE [LARGE SCALE GENOMIC DNA]</scope>
    <source>
        <strain evidence="2 3">TWA-58</strain>
    </source>
</reference>
<evidence type="ECO:0000259" key="1">
    <source>
        <dbReference type="Pfam" id="PF13579"/>
    </source>
</evidence>
<organism evidence="2 3">
    <name type="scientific">Oleiharenicola lentus</name>
    <dbReference type="NCBI Taxonomy" id="2508720"/>
    <lineage>
        <taxon>Bacteria</taxon>
        <taxon>Pseudomonadati</taxon>
        <taxon>Verrucomicrobiota</taxon>
        <taxon>Opitutia</taxon>
        <taxon>Opitutales</taxon>
        <taxon>Opitutaceae</taxon>
        <taxon>Oleiharenicola</taxon>
    </lineage>
</organism>
<dbReference type="PANTHER" id="PTHR12526:SF636">
    <property type="entry name" value="BLL3647 PROTEIN"/>
    <property type="match status" value="1"/>
</dbReference>
<proteinExistence type="predicted"/>
<dbReference type="Gene3D" id="3.40.50.2000">
    <property type="entry name" value="Glycogen Phosphorylase B"/>
    <property type="match status" value="1"/>
</dbReference>
<name>A0A4Q1CBP5_9BACT</name>
<dbReference type="RefSeq" id="WP_129047893.1">
    <property type="nucleotide sequence ID" value="NZ_SDHX01000001.1"/>
</dbReference>
<dbReference type="Proteomes" id="UP000290218">
    <property type="component" value="Unassembled WGS sequence"/>
</dbReference>
<dbReference type="PANTHER" id="PTHR12526">
    <property type="entry name" value="GLYCOSYLTRANSFERASE"/>
    <property type="match status" value="1"/>
</dbReference>